<accession>A0A543FVX2</accession>
<name>A0A543FVX2_9PSEU</name>
<dbReference type="AlphaFoldDB" id="A0A543FVX2"/>
<dbReference type="Proteomes" id="UP000319818">
    <property type="component" value="Unassembled WGS sequence"/>
</dbReference>
<dbReference type="OrthoDB" id="3700025at2"/>
<keyword evidence="2" id="KW-1185">Reference proteome</keyword>
<gene>
    <name evidence="1" type="ORF">FB388_5221</name>
</gene>
<dbReference type="EMBL" id="VFPH01000002">
    <property type="protein sequence ID" value="TQM37997.1"/>
    <property type="molecule type" value="Genomic_DNA"/>
</dbReference>
<sequence length="70" mass="7711">MVRNWSGEVSELIAQLIADRPAAVLQLLARHGDDGNGYCRACTLGAQRGFQTWPCSIYTAALLASRRRHP</sequence>
<organism evidence="1 2">
    <name type="scientific">Pseudonocardia cypriaca</name>
    <dbReference type="NCBI Taxonomy" id="882449"/>
    <lineage>
        <taxon>Bacteria</taxon>
        <taxon>Bacillati</taxon>
        <taxon>Actinomycetota</taxon>
        <taxon>Actinomycetes</taxon>
        <taxon>Pseudonocardiales</taxon>
        <taxon>Pseudonocardiaceae</taxon>
        <taxon>Pseudonocardia</taxon>
    </lineage>
</organism>
<evidence type="ECO:0000313" key="1">
    <source>
        <dbReference type="EMBL" id="TQM37997.1"/>
    </source>
</evidence>
<reference evidence="1 2" key="1">
    <citation type="submission" date="2019-06" db="EMBL/GenBank/DDBJ databases">
        <title>Sequencing the genomes of 1000 actinobacteria strains.</title>
        <authorList>
            <person name="Klenk H.-P."/>
        </authorList>
    </citation>
    <scope>NUCLEOTIDE SEQUENCE [LARGE SCALE GENOMIC DNA]</scope>
    <source>
        <strain evidence="1 2">DSM 45511</strain>
    </source>
</reference>
<proteinExistence type="predicted"/>
<comment type="caution">
    <text evidence="1">The sequence shown here is derived from an EMBL/GenBank/DDBJ whole genome shotgun (WGS) entry which is preliminary data.</text>
</comment>
<protein>
    <submittedName>
        <fullName evidence="1">Uncharacterized protein</fullName>
    </submittedName>
</protein>
<dbReference type="RefSeq" id="WP_142104728.1">
    <property type="nucleotide sequence ID" value="NZ_VFPH01000002.1"/>
</dbReference>
<evidence type="ECO:0000313" key="2">
    <source>
        <dbReference type="Proteomes" id="UP000319818"/>
    </source>
</evidence>